<keyword evidence="1 5" id="KW-0808">Transferase</keyword>
<keyword evidence="2" id="KW-0479">Metal-binding</keyword>
<dbReference type="NCBIfam" id="TIGR00556">
    <property type="entry name" value="pantethn_trn"/>
    <property type="match status" value="1"/>
</dbReference>
<dbReference type="InterPro" id="IPR008278">
    <property type="entry name" value="4-PPantetheinyl_Trfase_dom"/>
</dbReference>
<evidence type="ECO:0000259" key="4">
    <source>
        <dbReference type="Pfam" id="PF01648"/>
    </source>
</evidence>
<evidence type="ECO:0000313" key="6">
    <source>
        <dbReference type="Proteomes" id="UP000094285"/>
    </source>
</evidence>
<keyword evidence="3" id="KW-0460">Magnesium</keyword>
<gene>
    <name evidence="5" type="ORF">CANTADRAFT_91888</name>
</gene>
<dbReference type="Pfam" id="PF01648">
    <property type="entry name" value="ACPS"/>
    <property type="match status" value="1"/>
</dbReference>
<dbReference type="OrthoDB" id="15433at2759"/>
<dbReference type="RefSeq" id="XP_020062558.1">
    <property type="nucleotide sequence ID" value="XM_020211872.1"/>
</dbReference>
<sequence length="135" mass="15726">MRLGVTLGIGVDVVHTPRFQRILARNDDYVARFMARILHPSERPRFVESPPAQQINQLSGAWAAKEALFKTLDPVDQKRFQFNQWYRHYNPQGKPFIRNDHYQHKDEEFLLSVSHDGEVLVANVLRQKNVDTSSL</sequence>
<keyword evidence="6" id="KW-1185">Reference proteome</keyword>
<dbReference type="GO" id="GO:0008897">
    <property type="term" value="F:holo-[acyl-carrier-protein] synthase activity"/>
    <property type="evidence" value="ECO:0007669"/>
    <property type="project" value="InterPro"/>
</dbReference>
<protein>
    <submittedName>
        <fullName evidence="5">4'-phosphopantetheinyl transferase</fullName>
    </submittedName>
</protein>
<reference evidence="6" key="1">
    <citation type="submission" date="2016-05" db="EMBL/GenBank/DDBJ databases">
        <title>Comparative genomics of biotechnologically important yeasts.</title>
        <authorList>
            <consortium name="DOE Joint Genome Institute"/>
            <person name="Riley R."/>
            <person name="Haridas S."/>
            <person name="Wolfe K.H."/>
            <person name="Lopes M.R."/>
            <person name="Hittinger C.T."/>
            <person name="Goker M."/>
            <person name="Salamov A."/>
            <person name="Wisecaver J."/>
            <person name="Long T.M."/>
            <person name="Aerts A.L."/>
            <person name="Barry K."/>
            <person name="Choi C."/>
            <person name="Clum A."/>
            <person name="Coughlan A.Y."/>
            <person name="Deshpande S."/>
            <person name="Douglass A.P."/>
            <person name="Hanson S.J."/>
            <person name="Klenk H.-P."/>
            <person name="Labutti K."/>
            <person name="Lapidus A."/>
            <person name="Lindquist E."/>
            <person name="Lipzen A."/>
            <person name="Meier-Kolthoff J.P."/>
            <person name="Ohm R.A."/>
            <person name="Otillar R.P."/>
            <person name="Pangilinan J."/>
            <person name="Peng Y."/>
            <person name="Rokas A."/>
            <person name="Rosa C.A."/>
            <person name="Scheuner C."/>
            <person name="Sibirny A.A."/>
            <person name="Slot J.C."/>
            <person name="Stielow J.B."/>
            <person name="Sun H."/>
            <person name="Kurtzman C.P."/>
            <person name="Blackwell M."/>
            <person name="Grigoriev I.V."/>
            <person name="Jeffries T.W."/>
        </authorList>
    </citation>
    <scope>NUCLEOTIDE SEQUENCE [LARGE SCALE GENOMIC DNA]</scope>
    <source>
        <strain evidence="6">NRRL Y-17324</strain>
    </source>
</reference>
<proteinExistence type="predicted"/>
<evidence type="ECO:0000256" key="3">
    <source>
        <dbReference type="ARBA" id="ARBA00022842"/>
    </source>
</evidence>
<dbReference type="GO" id="GO:0000287">
    <property type="term" value="F:magnesium ion binding"/>
    <property type="evidence" value="ECO:0007669"/>
    <property type="project" value="InterPro"/>
</dbReference>
<dbReference type="STRING" id="984487.A0A1E4SD91"/>
<evidence type="ECO:0000256" key="1">
    <source>
        <dbReference type="ARBA" id="ARBA00022679"/>
    </source>
</evidence>
<dbReference type="Proteomes" id="UP000094285">
    <property type="component" value="Unassembled WGS sequence"/>
</dbReference>
<name>A0A1E4SD91_9ASCO</name>
<organism evidence="5 6">
    <name type="scientific">Suhomyces tanzawaensis NRRL Y-17324</name>
    <dbReference type="NCBI Taxonomy" id="984487"/>
    <lineage>
        <taxon>Eukaryota</taxon>
        <taxon>Fungi</taxon>
        <taxon>Dikarya</taxon>
        <taxon>Ascomycota</taxon>
        <taxon>Saccharomycotina</taxon>
        <taxon>Pichiomycetes</taxon>
        <taxon>Debaryomycetaceae</taxon>
        <taxon>Suhomyces</taxon>
    </lineage>
</organism>
<dbReference type="SUPFAM" id="SSF56214">
    <property type="entry name" value="4'-phosphopantetheinyl transferase"/>
    <property type="match status" value="1"/>
</dbReference>
<dbReference type="EMBL" id="KV453915">
    <property type="protein sequence ID" value="ODV77436.1"/>
    <property type="molecule type" value="Genomic_DNA"/>
</dbReference>
<dbReference type="AlphaFoldDB" id="A0A1E4SD91"/>
<dbReference type="Gene3D" id="3.90.470.20">
    <property type="entry name" value="4'-phosphopantetheinyl transferase domain"/>
    <property type="match status" value="1"/>
</dbReference>
<accession>A0A1E4SD91</accession>
<dbReference type="GO" id="GO:0006633">
    <property type="term" value="P:fatty acid biosynthetic process"/>
    <property type="evidence" value="ECO:0007669"/>
    <property type="project" value="InterPro"/>
</dbReference>
<dbReference type="GeneID" id="30986008"/>
<dbReference type="InterPro" id="IPR004568">
    <property type="entry name" value="Ppantetheine-prot_Trfase_dom"/>
</dbReference>
<dbReference type="InterPro" id="IPR037143">
    <property type="entry name" value="4-PPantetheinyl_Trfase_dom_sf"/>
</dbReference>
<evidence type="ECO:0000313" key="5">
    <source>
        <dbReference type="EMBL" id="ODV77436.1"/>
    </source>
</evidence>
<feature type="domain" description="4'-phosphopantetheinyl transferase" evidence="4">
    <location>
        <begin position="8"/>
        <end position="106"/>
    </location>
</feature>
<evidence type="ECO:0000256" key="2">
    <source>
        <dbReference type="ARBA" id="ARBA00022723"/>
    </source>
</evidence>